<dbReference type="InterPro" id="IPR000727">
    <property type="entry name" value="T_SNARE_dom"/>
</dbReference>
<dbReference type="PROSITE" id="PS50192">
    <property type="entry name" value="T_SNARE"/>
    <property type="match status" value="1"/>
</dbReference>
<feature type="coiled-coil region" evidence="6">
    <location>
        <begin position="543"/>
        <end position="570"/>
    </location>
</feature>
<dbReference type="Gene3D" id="1.10.287.950">
    <property type="entry name" value="Methyl-accepting chemotaxis protein"/>
    <property type="match status" value="1"/>
</dbReference>
<dbReference type="InterPro" id="IPR004089">
    <property type="entry name" value="MCPsignal_dom"/>
</dbReference>
<keyword evidence="7" id="KW-0472">Membrane</keyword>
<evidence type="ECO:0000256" key="7">
    <source>
        <dbReference type="SAM" id="Phobius"/>
    </source>
</evidence>
<keyword evidence="12" id="KW-1185">Reference proteome</keyword>
<evidence type="ECO:0000256" key="3">
    <source>
        <dbReference type="ARBA" id="ARBA00023224"/>
    </source>
</evidence>
<evidence type="ECO:0000256" key="4">
    <source>
        <dbReference type="ARBA" id="ARBA00029447"/>
    </source>
</evidence>
<gene>
    <name evidence="11" type="ORF">ACFOEK_18020</name>
</gene>
<dbReference type="CDD" id="cd11386">
    <property type="entry name" value="MCP_signal"/>
    <property type="match status" value="1"/>
</dbReference>
<dbReference type="CDD" id="cd06225">
    <property type="entry name" value="HAMP"/>
    <property type="match status" value="1"/>
</dbReference>
<keyword evidence="7" id="KW-1133">Transmembrane helix</keyword>
<feature type="domain" description="HAMP" evidence="10">
    <location>
        <begin position="446"/>
        <end position="499"/>
    </location>
</feature>
<accession>A0ABV7HGC7</accession>
<keyword evidence="2" id="KW-1003">Cell membrane</keyword>
<evidence type="ECO:0000256" key="6">
    <source>
        <dbReference type="SAM" id="Coils"/>
    </source>
</evidence>
<evidence type="ECO:0000256" key="5">
    <source>
        <dbReference type="PROSITE-ProRule" id="PRU00284"/>
    </source>
</evidence>
<keyword evidence="3 5" id="KW-0807">Transducer</keyword>
<evidence type="ECO:0000259" key="8">
    <source>
        <dbReference type="PROSITE" id="PS50111"/>
    </source>
</evidence>
<dbReference type="SUPFAM" id="SSF58104">
    <property type="entry name" value="Methyl-accepting chemotaxis protein (MCP) signaling domain"/>
    <property type="match status" value="1"/>
</dbReference>
<dbReference type="Pfam" id="PF00015">
    <property type="entry name" value="MCPsignal"/>
    <property type="match status" value="1"/>
</dbReference>
<dbReference type="PANTHER" id="PTHR32089">
    <property type="entry name" value="METHYL-ACCEPTING CHEMOTAXIS PROTEIN MCPB"/>
    <property type="match status" value="1"/>
</dbReference>
<evidence type="ECO:0000259" key="10">
    <source>
        <dbReference type="PROSITE" id="PS50885"/>
    </source>
</evidence>
<feature type="transmembrane region" description="Helical" evidence="7">
    <location>
        <begin position="422"/>
        <end position="444"/>
    </location>
</feature>
<dbReference type="InterPro" id="IPR003660">
    <property type="entry name" value="HAMP_dom"/>
</dbReference>
<dbReference type="SMART" id="SM00283">
    <property type="entry name" value="MA"/>
    <property type="match status" value="1"/>
</dbReference>
<dbReference type="PROSITE" id="PS50111">
    <property type="entry name" value="CHEMOTAXIS_TRANSDUC_2"/>
    <property type="match status" value="1"/>
</dbReference>
<proteinExistence type="inferred from homology"/>
<comment type="subcellular location">
    <subcellularLocation>
        <location evidence="1">Cell inner membrane</location>
        <topology evidence="1">Multi-pass membrane protein</topology>
    </subcellularLocation>
</comment>
<reference evidence="12" key="1">
    <citation type="journal article" date="2019" name="Int. J. Syst. Evol. Microbiol.">
        <title>The Global Catalogue of Microorganisms (GCM) 10K type strain sequencing project: providing services to taxonomists for standard genome sequencing and annotation.</title>
        <authorList>
            <consortium name="The Broad Institute Genomics Platform"/>
            <consortium name="The Broad Institute Genome Sequencing Center for Infectious Disease"/>
            <person name="Wu L."/>
            <person name="Ma J."/>
        </authorList>
    </citation>
    <scope>NUCLEOTIDE SEQUENCE [LARGE SCALE GENOMIC DNA]</scope>
    <source>
        <strain evidence="12">KCTC 52438</strain>
    </source>
</reference>
<evidence type="ECO:0000256" key="2">
    <source>
        <dbReference type="ARBA" id="ARBA00022519"/>
    </source>
</evidence>
<sequence length="776" mass="84442">MRISTKLVLGAMLLALVPVVVSNLLVGSKATTTSHNALEAASQDRLKSVRDTTKARLSDYLQNLENLILTLSSNPSTINAAISFSSAFKEHTAQAGNFGKANEFKQEVTGFLSSDFQGQYRTMNPGKSAPVQDWANQMSEKALEFQSIFIANNPNPLGEKHNLVDIQDYTTYEQFHESYHPTFVQYLETFGFYDIFIVDPKNGHIIYSVFKEVDYATSLDSGPFKNTGIAEVYRQAKNAKNSDFIAFTDFAPYPPSYESPASFMASPISDDTGFHGVLIFQMPLDIINGIMTHDKNWSNVGLGDSGETYLVGKDNKLRSDSRFLLEDPEGYTKALADSGMDQNILSLIQARETGIGLQSVNSDSIKAALNGEEGFLHIFDYRNVEVLSAFTPLEFRGVTWALVAEIDEAEAFVSANEVSNTIATNAIIVFVIVAVIAIASSYVFSKSLSTPIIRLKEHLETVGSTADLTMVLEPSGKDEISDITRSFNTMMAKFRDSLHKVSDASSQLSAASEQTMSATQQTLVRAQEQLSQSSQAATAMNEMTATVQEVANHTNEAANATNEANQATQTGRENVEELINTIESLASRLSSAGEVTDRLSKESDQINTVVDVIRNIAEQTNLLALNAAIEAARAGEQGRGFAVVADEVRALAGKTHDSTQEINQMVEALQKGSKDTVEAIEASLAEVQNAVAKTDDAGQSLNSITESVNTVNEMNLQIATTAEEQISVSEEINQNITHIAEMAEKTDEDAKQTSQSAQSVARLSEQLAELISCFKI</sequence>
<evidence type="ECO:0000256" key="1">
    <source>
        <dbReference type="ARBA" id="ARBA00004429"/>
    </source>
</evidence>
<comment type="similarity">
    <text evidence="4">Belongs to the methyl-accepting chemotaxis (MCP) protein family.</text>
</comment>
<dbReference type="PROSITE" id="PS50885">
    <property type="entry name" value="HAMP"/>
    <property type="match status" value="1"/>
</dbReference>
<comment type="caution">
    <text evidence="11">The sequence shown here is derived from an EMBL/GenBank/DDBJ whole genome shotgun (WGS) entry which is preliminary data.</text>
</comment>
<feature type="domain" description="T-SNARE coiled-coil homology" evidence="9">
    <location>
        <begin position="691"/>
        <end position="753"/>
    </location>
</feature>
<evidence type="ECO:0000313" key="12">
    <source>
        <dbReference type="Proteomes" id="UP001595476"/>
    </source>
</evidence>
<dbReference type="SMART" id="SM00304">
    <property type="entry name" value="HAMP"/>
    <property type="match status" value="1"/>
</dbReference>
<keyword evidence="7" id="KW-0812">Transmembrane</keyword>
<name>A0ABV7HGC7_9GAMM</name>
<feature type="domain" description="Methyl-accepting transducer" evidence="8">
    <location>
        <begin position="504"/>
        <end position="740"/>
    </location>
</feature>
<dbReference type="PANTHER" id="PTHR32089:SF112">
    <property type="entry name" value="LYSOZYME-LIKE PROTEIN-RELATED"/>
    <property type="match status" value="1"/>
</dbReference>
<dbReference type="Gene3D" id="3.30.450.20">
    <property type="entry name" value="PAS domain"/>
    <property type="match status" value="1"/>
</dbReference>
<protein>
    <submittedName>
        <fullName evidence="11">Methyl-accepting chemotaxis protein</fullName>
    </submittedName>
</protein>
<dbReference type="Pfam" id="PF00672">
    <property type="entry name" value="HAMP"/>
    <property type="match status" value="1"/>
</dbReference>
<dbReference type="EMBL" id="JBHRSZ010000007">
    <property type="protein sequence ID" value="MFC3152942.1"/>
    <property type="molecule type" value="Genomic_DNA"/>
</dbReference>
<dbReference type="RefSeq" id="WP_386722864.1">
    <property type="nucleotide sequence ID" value="NZ_JBHRSZ010000007.1"/>
</dbReference>
<organism evidence="11 12">
    <name type="scientific">Litoribrevibacter euphylliae</name>
    <dbReference type="NCBI Taxonomy" id="1834034"/>
    <lineage>
        <taxon>Bacteria</taxon>
        <taxon>Pseudomonadati</taxon>
        <taxon>Pseudomonadota</taxon>
        <taxon>Gammaproteobacteria</taxon>
        <taxon>Oceanospirillales</taxon>
        <taxon>Oceanospirillaceae</taxon>
        <taxon>Litoribrevibacter</taxon>
    </lineage>
</organism>
<evidence type="ECO:0000259" key="9">
    <source>
        <dbReference type="PROSITE" id="PS50192"/>
    </source>
</evidence>
<evidence type="ECO:0000313" key="11">
    <source>
        <dbReference type="EMBL" id="MFC3152942.1"/>
    </source>
</evidence>
<keyword evidence="6" id="KW-0175">Coiled coil</keyword>
<keyword evidence="2" id="KW-0997">Cell inner membrane</keyword>
<dbReference type="Proteomes" id="UP001595476">
    <property type="component" value="Unassembled WGS sequence"/>
</dbReference>